<dbReference type="Proteomes" id="UP000826656">
    <property type="component" value="Unassembled WGS sequence"/>
</dbReference>
<keyword evidence="2" id="KW-1185">Reference proteome</keyword>
<gene>
    <name evidence="1" type="ORF">KY290_011052</name>
</gene>
<dbReference type="EMBL" id="JAIVGD010000005">
    <property type="protein sequence ID" value="KAH0773915.1"/>
    <property type="molecule type" value="Genomic_DNA"/>
</dbReference>
<organism evidence="1 2">
    <name type="scientific">Solanum tuberosum</name>
    <name type="common">Potato</name>
    <dbReference type="NCBI Taxonomy" id="4113"/>
    <lineage>
        <taxon>Eukaryota</taxon>
        <taxon>Viridiplantae</taxon>
        <taxon>Streptophyta</taxon>
        <taxon>Embryophyta</taxon>
        <taxon>Tracheophyta</taxon>
        <taxon>Spermatophyta</taxon>
        <taxon>Magnoliopsida</taxon>
        <taxon>eudicotyledons</taxon>
        <taxon>Gunneridae</taxon>
        <taxon>Pentapetalae</taxon>
        <taxon>asterids</taxon>
        <taxon>lamiids</taxon>
        <taxon>Solanales</taxon>
        <taxon>Solanaceae</taxon>
        <taxon>Solanoideae</taxon>
        <taxon>Solaneae</taxon>
        <taxon>Solanum</taxon>
    </lineage>
</organism>
<evidence type="ECO:0000313" key="1">
    <source>
        <dbReference type="EMBL" id="KAH0773915.1"/>
    </source>
</evidence>
<name>A0ABQ7W017_SOLTU</name>
<proteinExistence type="predicted"/>
<comment type="caution">
    <text evidence="1">The sequence shown here is derived from an EMBL/GenBank/DDBJ whole genome shotgun (WGS) entry which is preliminary data.</text>
</comment>
<accession>A0ABQ7W017</accession>
<evidence type="ECO:0000313" key="2">
    <source>
        <dbReference type="Proteomes" id="UP000826656"/>
    </source>
</evidence>
<reference evidence="1 2" key="1">
    <citation type="journal article" date="2021" name="bioRxiv">
        <title>Chromosome-scale and haplotype-resolved genome assembly of a tetraploid potato cultivar.</title>
        <authorList>
            <person name="Sun H."/>
            <person name="Jiao W.-B."/>
            <person name="Krause K."/>
            <person name="Campoy J.A."/>
            <person name="Goel M."/>
            <person name="Folz-Donahue K."/>
            <person name="Kukat C."/>
            <person name="Huettel B."/>
            <person name="Schneeberger K."/>
        </authorList>
    </citation>
    <scope>NUCLEOTIDE SEQUENCE [LARGE SCALE GENOMIC DNA]</scope>
    <source>
        <strain evidence="1">SolTubOtavaFocal</strain>
        <tissue evidence="1">Leaves</tissue>
    </source>
</reference>
<protein>
    <submittedName>
        <fullName evidence="1">Uncharacterized protein</fullName>
    </submittedName>
</protein>
<sequence>MHLEGTVTTPGLPTPLLAKFVDLNLEDKVLIEDKSIFMNQVKPNMDTKVKQVVIGLTRTIGLRTSKMSRLIWDPGRVVGARKVPLKGVVVSDLGMMHIEDNVCHLLFF</sequence>